<dbReference type="Gene3D" id="3.90.1300.10">
    <property type="entry name" value="Amidase signature (AS) domain"/>
    <property type="match status" value="1"/>
</dbReference>
<evidence type="ECO:0000256" key="5">
    <source>
        <dbReference type="PIRSR" id="PIRSR001221-1"/>
    </source>
</evidence>
<dbReference type="PIRSF" id="PIRSF001221">
    <property type="entry name" value="Amidase_fungi"/>
    <property type="match status" value="1"/>
</dbReference>
<dbReference type="PANTHER" id="PTHR46072:SF2">
    <property type="entry name" value="AMIDASE (EUROFUNG)"/>
    <property type="match status" value="1"/>
</dbReference>
<keyword evidence="9" id="KW-1185">Reference proteome</keyword>
<dbReference type="InterPro" id="IPR036928">
    <property type="entry name" value="AS_sf"/>
</dbReference>
<dbReference type="SUPFAM" id="SSF75304">
    <property type="entry name" value="Amidase signature (AS) enzymes"/>
    <property type="match status" value="1"/>
</dbReference>
<feature type="active site" description="Acyl-ester intermediate" evidence="5">
    <location>
        <position position="242"/>
    </location>
</feature>
<keyword evidence="4" id="KW-0378">Hydrolase</keyword>
<dbReference type="InterPro" id="IPR023631">
    <property type="entry name" value="Amidase_dom"/>
</dbReference>
<name>A0A5N5QCH8_9AGAM</name>
<protein>
    <recommendedName>
        <fullName evidence="3">amidase</fullName>
        <ecNumber evidence="3">3.5.1.4</ecNumber>
    </recommendedName>
</protein>
<feature type="binding site" evidence="6">
    <location>
        <begin position="239"/>
        <end position="242"/>
    </location>
    <ligand>
        <name>substrate</name>
    </ligand>
</feature>
<reference evidence="8 9" key="1">
    <citation type="journal article" date="2019" name="Fungal Biol. Biotechnol.">
        <title>Draft genome sequence of fastidious pathogen Ceratobasidium theobromae, which causes vascular-streak dieback in Theobroma cacao.</title>
        <authorList>
            <person name="Ali S.S."/>
            <person name="Asman A."/>
            <person name="Shao J."/>
            <person name="Firmansyah A.P."/>
            <person name="Susilo A.W."/>
            <person name="Rosmana A."/>
            <person name="McMahon P."/>
            <person name="Junaid M."/>
            <person name="Guest D."/>
            <person name="Kheng T.Y."/>
            <person name="Meinhardt L.W."/>
            <person name="Bailey B.A."/>
        </authorList>
    </citation>
    <scope>NUCLEOTIDE SEQUENCE [LARGE SCALE GENOMIC DNA]</scope>
    <source>
        <strain evidence="8 9">CT2</strain>
    </source>
</reference>
<dbReference type="GO" id="GO:0004040">
    <property type="term" value="F:amidase activity"/>
    <property type="evidence" value="ECO:0007669"/>
    <property type="project" value="UniProtKB-EC"/>
</dbReference>
<dbReference type="OrthoDB" id="6428749at2759"/>
<dbReference type="EMBL" id="SSOP01000310">
    <property type="protein sequence ID" value="KAB5589151.1"/>
    <property type="molecule type" value="Genomic_DNA"/>
</dbReference>
<sequence>MVLPPLQDFTTPPSLEDWQIRAQTRKQKQLDSIPPEWRVSAPENEHNVLRVPYECGLLTPLEIEITDTLDVEVILSNLRSGLWSSVGVTTAFYKRALIAHQVASRFSVGVNIRALARAREMDEYLAEHKRPKGPLHGLPVSLKDQFTIKGLETINGYVANIGEFAAEDCVLVQLLIELGAVPFTRTNVPQTLMWGETYNNVFGRTLNPYDRKLTPGGSSGGEGALIAMQGSPLGVGTDIGGSIRIPASICGIYGLRPSSCRLPYHGAKNTLDGQESVMSVLGPMCNSLSGLKIFTKAIIDTRPWILDPMCIRMVWDQAAYELIEHGGRGGKKCFAMLYDDGLFKPHPPMFRAMNMMCKALEAAGHEVIEWENHKHKEIFFNIDKQILVADGGEDFSLACALSGEPLIKSMDPDLYSHESYSPMTNKGVAITEPLSAWQLWQLHKEKRDLRKSYIDHWQSTISRTTTGRPIDAVISPVIPYAAGPHGKQSSGSYTAIWNALDYTAGVIPVTFVNPELDKPAPPHEFYSEKDRYLTNQYNPKVYQGAPVGLQIVGQRLEEEAVLAMMEEVDEALRSYKARHSLV</sequence>
<organism evidence="8 9">
    <name type="scientific">Ceratobasidium theobromae</name>
    <dbReference type="NCBI Taxonomy" id="1582974"/>
    <lineage>
        <taxon>Eukaryota</taxon>
        <taxon>Fungi</taxon>
        <taxon>Dikarya</taxon>
        <taxon>Basidiomycota</taxon>
        <taxon>Agaricomycotina</taxon>
        <taxon>Agaricomycetes</taxon>
        <taxon>Cantharellales</taxon>
        <taxon>Ceratobasidiaceae</taxon>
        <taxon>Ceratobasidium</taxon>
    </lineage>
</organism>
<feature type="domain" description="Amidase" evidence="7">
    <location>
        <begin position="88"/>
        <end position="562"/>
    </location>
</feature>
<evidence type="ECO:0000256" key="3">
    <source>
        <dbReference type="ARBA" id="ARBA00012922"/>
    </source>
</evidence>
<evidence type="ECO:0000256" key="2">
    <source>
        <dbReference type="ARBA" id="ARBA00009199"/>
    </source>
</evidence>
<feature type="active site" description="Charge relay system" evidence="5">
    <location>
        <position position="143"/>
    </location>
</feature>
<dbReference type="PANTHER" id="PTHR46072">
    <property type="entry name" value="AMIDASE-RELATED-RELATED"/>
    <property type="match status" value="1"/>
</dbReference>
<comment type="similarity">
    <text evidence="2">Belongs to the amidase family.</text>
</comment>
<dbReference type="AlphaFoldDB" id="A0A5N5QCH8"/>
<gene>
    <name evidence="8" type="ORF">CTheo_7410</name>
</gene>
<comment type="catalytic activity">
    <reaction evidence="1">
        <text>a monocarboxylic acid amide + H2O = a monocarboxylate + NH4(+)</text>
        <dbReference type="Rhea" id="RHEA:12020"/>
        <dbReference type="ChEBI" id="CHEBI:15377"/>
        <dbReference type="ChEBI" id="CHEBI:28938"/>
        <dbReference type="ChEBI" id="CHEBI:35757"/>
        <dbReference type="ChEBI" id="CHEBI:83628"/>
        <dbReference type="EC" id="3.5.1.4"/>
    </reaction>
</comment>
<evidence type="ECO:0000259" key="7">
    <source>
        <dbReference type="Pfam" id="PF01425"/>
    </source>
</evidence>
<evidence type="ECO:0000256" key="4">
    <source>
        <dbReference type="ARBA" id="ARBA00022801"/>
    </source>
</evidence>
<evidence type="ECO:0000313" key="9">
    <source>
        <dbReference type="Proteomes" id="UP000383932"/>
    </source>
</evidence>
<feature type="binding site" evidence="6">
    <location>
        <position position="218"/>
    </location>
    <ligand>
        <name>substrate</name>
    </ligand>
</feature>
<evidence type="ECO:0000313" key="8">
    <source>
        <dbReference type="EMBL" id="KAB5589151.1"/>
    </source>
</evidence>
<dbReference type="InterPro" id="IPR020556">
    <property type="entry name" value="Amidase_CS"/>
</dbReference>
<proteinExistence type="inferred from homology"/>
<comment type="caution">
    <text evidence="8">The sequence shown here is derived from an EMBL/GenBank/DDBJ whole genome shotgun (WGS) entry which is preliminary data.</text>
</comment>
<evidence type="ECO:0000256" key="1">
    <source>
        <dbReference type="ARBA" id="ARBA00001311"/>
    </source>
</evidence>
<feature type="active site" description="Charge relay system" evidence="5">
    <location>
        <position position="218"/>
    </location>
</feature>
<accession>A0A5N5QCH8</accession>
<dbReference type="PROSITE" id="PS00571">
    <property type="entry name" value="AMIDASES"/>
    <property type="match status" value="1"/>
</dbReference>
<dbReference type="EC" id="3.5.1.4" evidence="3"/>
<dbReference type="Proteomes" id="UP000383932">
    <property type="component" value="Unassembled WGS sequence"/>
</dbReference>
<dbReference type="Pfam" id="PF01425">
    <property type="entry name" value="Amidase"/>
    <property type="match status" value="1"/>
</dbReference>
<evidence type="ECO:0000256" key="6">
    <source>
        <dbReference type="PIRSR" id="PIRSR001221-2"/>
    </source>
</evidence>
<feature type="binding site" evidence="6">
    <location>
        <position position="192"/>
    </location>
    <ligand>
        <name>substrate</name>
    </ligand>
</feature>